<reference evidence="2 3" key="2">
    <citation type="submission" date="2019-09" db="EMBL/GenBank/DDBJ databases">
        <authorList>
            <person name="Jin C."/>
        </authorList>
    </citation>
    <scope>NUCLEOTIDE SEQUENCE [LARGE SCALE GENOMIC DNA]</scope>
    <source>
        <strain evidence="2 3">BN140078</strain>
    </source>
</reference>
<evidence type="ECO:0000313" key="2">
    <source>
        <dbReference type="EMBL" id="KAA2238935.1"/>
    </source>
</evidence>
<dbReference type="PANTHER" id="PTHR35807">
    <property type="entry name" value="TRANSCRIPTIONAL REGULATOR REDD-RELATED"/>
    <property type="match status" value="1"/>
</dbReference>
<dbReference type="EMBL" id="VUOC01000004">
    <property type="protein sequence ID" value="KAA2238935.1"/>
    <property type="molecule type" value="Genomic_DNA"/>
</dbReference>
<dbReference type="Gene3D" id="2.120.10.80">
    <property type="entry name" value="Kelch-type beta propeller"/>
    <property type="match status" value="1"/>
</dbReference>
<dbReference type="InterPro" id="IPR051677">
    <property type="entry name" value="AfsR-DnrI-RedD_regulator"/>
</dbReference>
<name>A0A5B2VJ15_9BACT</name>
<evidence type="ECO:0000313" key="3">
    <source>
        <dbReference type="Proteomes" id="UP000324611"/>
    </source>
</evidence>
<gene>
    <name evidence="2" type="ORF">F0L74_22230</name>
</gene>
<dbReference type="InterPro" id="IPR015915">
    <property type="entry name" value="Kelch-typ_b-propeller"/>
</dbReference>
<dbReference type="SUPFAM" id="SSF50965">
    <property type="entry name" value="Galactose oxidase, central domain"/>
    <property type="match status" value="1"/>
</dbReference>
<accession>A0A5B2VJ15</accession>
<dbReference type="Proteomes" id="UP000324611">
    <property type="component" value="Unassembled WGS sequence"/>
</dbReference>
<reference evidence="2 3" key="1">
    <citation type="submission" date="2019-09" db="EMBL/GenBank/DDBJ databases">
        <title>Chitinophaga ginsengihumi sp. nov., isolated from soil of ginseng rhizosphere.</title>
        <authorList>
            <person name="Lee J."/>
        </authorList>
    </citation>
    <scope>NUCLEOTIDE SEQUENCE [LARGE SCALE GENOMIC DNA]</scope>
    <source>
        <strain evidence="2 3">BN140078</strain>
    </source>
</reference>
<sequence>MIKFHNLLAGILILLLPVVHVQGQTHGLDFRSHEAIQDQRTGLALGMEKAICFDDGFELSFEISFIPNQKNYFGYILRMIADDGRNTDLIYDYDKSPDNKHFKIVTGETFSTIAFNMPGIGTTDTWHNIRLQFDAAKSTLRVIADGRAFEQPLALRGRNCYKLLFGANDYKSFKNTDVPPMMIRNVRILEDKKLRHCWPLNEDAGNMATDSLGRNSYGIVTNPLWVKKLHTNWRAMQSFTIPGAASVAFDQGTETLYILGKDSLFSYAIPQNRLTAAAYSTGPQFMSAKYQSWYLPQEQKIYTFSIHMKDLAILDLPTLAWNTRLPEQTDGTNYCHFNKYYSPADSSFYTFNGYGFFLYKSDIYRYQIPTATLSTVAGIQGSMTPRYLAALGAAAHGAYIMGGYGNVSGQQVLNPKNLYDLNYFDATTRSFKKIYDLKVDTEEYVFANSLVIDEATHTYYGLIFPKHKYDSELQLIHGSLEQPSFEAVGDKLPYRFHDIRSFADLYYDNTGKRFIVPALFYDEERKHTTVNIYTLYGPPLPLHPPAPIRQTHRLPYLLSAAAILLLALSAWYLQRRKKQAQAAPPAKPATPAIPVMPPHRHSPVPVQPEPLPQVPVTKIPATPIHEEDDSQTITPAPLSPEHTAPLPTQPLIKVCIYLFGDFRIVDSAGEEVTKLFTPLIRELFLVILLYSIRRERGISSEKLKELLWSDKSDASARNNRSVNIAKLKHILERIGHIRISKDTGYWKIDTDPNQVYIDYSHYLDIVRDKSQLTKQRMTSLADIIQRGSFLSNDEHEWLDPFKSEVSNEIIDTYMHFATSIDLKEDPDFLIKLANYVAYFDPVNEDTMSIKCKSLAYLGKHSLARDTFEHFGKEYKRLYGEDFEKNFQEILE</sequence>
<keyword evidence="3" id="KW-1185">Reference proteome</keyword>
<protein>
    <submittedName>
        <fullName evidence="2">Galactose oxidase</fullName>
    </submittedName>
</protein>
<dbReference type="InterPro" id="IPR011043">
    <property type="entry name" value="Gal_Oxase/kelch_b-propeller"/>
</dbReference>
<evidence type="ECO:0000256" key="1">
    <source>
        <dbReference type="SAM" id="MobiDB-lite"/>
    </source>
</evidence>
<dbReference type="InterPro" id="IPR036388">
    <property type="entry name" value="WH-like_DNA-bd_sf"/>
</dbReference>
<proteinExistence type="predicted"/>
<dbReference type="GO" id="GO:0006355">
    <property type="term" value="P:regulation of DNA-templated transcription"/>
    <property type="evidence" value="ECO:0007669"/>
    <property type="project" value="TreeGrafter"/>
</dbReference>
<feature type="region of interest" description="Disordered" evidence="1">
    <location>
        <begin position="582"/>
        <end position="610"/>
    </location>
</feature>
<dbReference type="RefSeq" id="WP_149840114.1">
    <property type="nucleotide sequence ID" value="NZ_VUOC01000004.1"/>
</dbReference>
<organism evidence="2 3">
    <name type="scientific">Chitinophaga agrisoli</name>
    <dbReference type="NCBI Taxonomy" id="2607653"/>
    <lineage>
        <taxon>Bacteria</taxon>
        <taxon>Pseudomonadati</taxon>
        <taxon>Bacteroidota</taxon>
        <taxon>Chitinophagia</taxon>
        <taxon>Chitinophagales</taxon>
        <taxon>Chitinophagaceae</taxon>
        <taxon>Chitinophaga</taxon>
    </lineage>
</organism>
<dbReference type="PANTHER" id="PTHR35807:SF1">
    <property type="entry name" value="TRANSCRIPTIONAL REGULATOR REDD"/>
    <property type="match status" value="1"/>
</dbReference>
<dbReference type="GO" id="GO:0003677">
    <property type="term" value="F:DNA binding"/>
    <property type="evidence" value="ECO:0007669"/>
    <property type="project" value="TreeGrafter"/>
</dbReference>
<dbReference type="Gene3D" id="1.10.10.10">
    <property type="entry name" value="Winged helix-like DNA-binding domain superfamily/Winged helix DNA-binding domain"/>
    <property type="match status" value="1"/>
</dbReference>
<dbReference type="AlphaFoldDB" id="A0A5B2VJ15"/>
<comment type="caution">
    <text evidence="2">The sequence shown here is derived from an EMBL/GenBank/DDBJ whole genome shotgun (WGS) entry which is preliminary data.</text>
</comment>